<name>A0A975J191_9BACT</name>
<dbReference type="Pfam" id="PF05345">
    <property type="entry name" value="He_PIG"/>
    <property type="match status" value="1"/>
</dbReference>
<dbReference type="PRINTS" id="PR00740">
    <property type="entry name" value="GLHYDRLASE27"/>
</dbReference>
<dbReference type="AlphaFoldDB" id="A0A975J191"/>
<keyword evidence="3 6" id="KW-0378">Hydrolase</keyword>
<proteinExistence type="inferred from homology"/>
<dbReference type="PANTHER" id="PTHR11452">
    <property type="entry name" value="ALPHA-GALACTOSIDASE/ALPHA-N-ACETYLGALACTOSAMINIDASE"/>
    <property type="match status" value="1"/>
</dbReference>
<dbReference type="GO" id="GO:0005509">
    <property type="term" value="F:calcium ion binding"/>
    <property type="evidence" value="ECO:0007669"/>
    <property type="project" value="InterPro"/>
</dbReference>
<evidence type="ECO:0000256" key="2">
    <source>
        <dbReference type="ARBA" id="ARBA00022729"/>
    </source>
</evidence>
<dbReference type="InterPro" id="IPR015919">
    <property type="entry name" value="Cadherin-like_sf"/>
</dbReference>
<dbReference type="Pfam" id="PF17801">
    <property type="entry name" value="Melibiase_C"/>
    <property type="match status" value="1"/>
</dbReference>
<dbReference type="Proteomes" id="UP000676169">
    <property type="component" value="Chromosome"/>
</dbReference>
<protein>
    <recommendedName>
        <fullName evidence="6">Alpha-galactosidase</fullName>
        <ecNumber evidence="6">3.2.1.22</ecNumber>
    </recommendedName>
    <alternativeName>
        <fullName evidence="6">Melibiase</fullName>
    </alternativeName>
</protein>
<evidence type="ECO:0000256" key="6">
    <source>
        <dbReference type="RuleBase" id="RU361168"/>
    </source>
</evidence>
<dbReference type="InterPro" id="IPR013785">
    <property type="entry name" value="Aldolase_TIM"/>
</dbReference>
<evidence type="ECO:0000313" key="10">
    <source>
        <dbReference type="Proteomes" id="UP000676169"/>
    </source>
</evidence>
<dbReference type="GO" id="GO:0016020">
    <property type="term" value="C:membrane"/>
    <property type="evidence" value="ECO:0007669"/>
    <property type="project" value="InterPro"/>
</dbReference>
<evidence type="ECO:0000256" key="1">
    <source>
        <dbReference type="ARBA" id="ARBA00009743"/>
    </source>
</evidence>
<dbReference type="InterPro" id="IPR002241">
    <property type="entry name" value="Glyco_hydro_27"/>
</dbReference>
<evidence type="ECO:0000256" key="5">
    <source>
        <dbReference type="ARBA" id="ARBA00023295"/>
    </source>
</evidence>
<evidence type="ECO:0000256" key="7">
    <source>
        <dbReference type="SAM" id="SignalP"/>
    </source>
</evidence>
<dbReference type="SUPFAM" id="SSF51445">
    <property type="entry name" value="(Trans)glycosidases"/>
    <property type="match status" value="1"/>
</dbReference>
<organism evidence="9 10">
    <name type="scientific">Luteolibacter ambystomatis</name>
    <dbReference type="NCBI Taxonomy" id="2824561"/>
    <lineage>
        <taxon>Bacteria</taxon>
        <taxon>Pseudomonadati</taxon>
        <taxon>Verrucomicrobiota</taxon>
        <taxon>Verrucomicrobiia</taxon>
        <taxon>Verrucomicrobiales</taxon>
        <taxon>Verrucomicrobiaceae</taxon>
        <taxon>Luteolibacter</taxon>
    </lineage>
</organism>
<dbReference type="FunFam" id="2.60.40.1180:FF:000008">
    <property type="entry name" value="Alpha-galactosidase"/>
    <property type="match status" value="1"/>
</dbReference>
<comment type="similarity">
    <text evidence="1 6">Belongs to the glycosyl hydrolase 27 family.</text>
</comment>
<dbReference type="Gene3D" id="3.20.20.70">
    <property type="entry name" value="Aldolase class I"/>
    <property type="match status" value="1"/>
</dbReference>
<evidence type="ECO:0000313" key="9">
    <source>
        <dbReference type="EMBL" id="QUE52139.1"/>
    </source>
</evidence>
<evidence type="ECO:0000256" key="4">
    <source>
        <dbReference type="ARBA" id="ARBA00023157"/>
    </source>
</evidence>
<reference evidence="9" key="1">
    <citation type="submission" date="2021-04" db="EMBL/GenBank/DDBJ databases">
        <title>Luteolibacter sp. 32A isolated from the skin of an Anderson's salamander (Ambystoma andersonii).</title>
        <authorList>
            <person name="Spergser J."/>
            <person name="Busse H.-J."/>
        </authorList>
    </citation>
    <scope>NUCLEOTIDE SEQUENCE</scope>
    <source>
        <strain evidence="9">32A</strain>
    </source>
</reference>
<dbReference type="InterPro" id="IPR013780">
    <property type="entry name" value="Glyco_hydro_b"/>
</dbReference>
<feature type="signal peptide" evidence="7">
    <location>
        <begin position="1"/>
        <end position="24"/>
    </location>
</feature>
<dbReference type="InterPro" id="IPR041233">
    <property type="entry name" value="Melibiase_C"/>
</dbReference>
<dbReference type="Pfam" id="PF16499">
    <property type="entry name" value="Melibiase_2"/>
    <property type="match status" value="2"/>
</dbReference>
<dbReference type="RefSeq" id="WP_211632750.1">
    <property type="nucleotide sequence ID" value="NZ_CP073100.1"/>
</dbReference>
<feature type="chain" id="PRO_5037998313" description="Alpha-galactosidase" evidence="7">
    <location>
        <begin position="25"/>
        <end position="515"/>
    </location>
</feature>
<dbReference type="SUPFAM" id="SSF49313">
    <property type="entry name" value="Cadherin-like"/>
    <property type="match status" value="1"/>
</dbReference>
<dbReference type="Gene3D" id="2.60.40.1180">
    <property type="entry name" value="Golgi alpha-mannosidase II"/>
    <property type="match status" value="1"/>
</dbReference>
<dbReference type="CDD" id="cd14792">
    <property type="entry name" value="GH27"/>
    <property type="match status" value="1"/>
</dbReference>
<sequence>MTPRSLLSTAVVLALGFAASPLLASAQEPAAAPILTPPPPAEPRVNGPKIFGVRPGAPFLYSIPATGDRPMTFAATGLPAGLALDPATGRISGSVKARGTYEAKLLARNAKGTAEKAFRIVVGDTIALTPPMGWNSWNCWGSKIDQQKTLAAAKAIVRHGLDRHGWTYVNIDDAWQGKRGGPFNGIQPDPKNFPDMKKLCDEVHGMGLKIGIYSTPWVTTYARHIGGSAENPEGDWTSPGNGPKTVNKKILPWAIGKHSFATHDAKQWAAWGMDYLKYDWNPIEVPETAEMEKALRDSGRDVILSLSNSTPFKSIPELSRIANCWRTTGDIKDTWDSMSKKGFTQDKWAPFAAPGHFNDPDMLVVGHVGWGKPHPTNLTPDEQYTHISIWCLLSAPLLLGCDLEKLDDFTLGLLTNDEVLAINQDVLCKQAVKVAGTDVLPVFAKPLEDGSKAVGLFNLGTDEAEVAVTWKDLGLNGGQTVRDLWRQKDVGAFPDGYRVKIAPHGVTLVRVIPAK</sequence>
<keyword evidence="5 6" id="KW-0326">Glycosidase</keyword>
<dbReference type="GO" id="GO:0005975">
    <property type="term" value="P:carbohydrate metabolic process"/>
    <property type="evidence" value="ECO:0007669"/>
    <property type="project" value="InterPro"/>
</dbReference>
<keyword evidence="4 6" id="KW-1015">Disulfide bond</keyword>
<comment type="catalytic activity">
    <reaction evidence="6">
        <text>Hydrolysis of terminal, non-reducing alpha-D-galactose residues in alpha-D-galactosides, including galactose oligosaccharides, galactomannans and galactolipids.</text>
        <dbReference type="EC" id="3.2.1.22"/>
    </reaction>
</comment>
<dbReference type="PANTHER" id="PTHR11452:SF75">
    <property type="entry name" value="ALPHA-GALACTOSIDASE MEL1"/>
    <property type="match status" value="1"/>
</dbReference>
<keyword evidence="10" id="KW-1185">Reference proteome</keyword>
<dbReference type="EC" id="3.2.1.22" evidence="6"/>
<dbReference type="InterPro" id="IPR013783">
    <property type="entry name" value="Ig-like_fold"/>
</dbReference>
<evidence type="ECO:0000259" key="8">
    <source>
        <dbReference type="Pfam" id="PF17801"/>
    </source>
</evidence>
<accession>A0A975J191</accession>
<dbReference type="GO" id="GO:0004557">
    <property type="term" value="F:alpha-galactosidase activity"/>
    <property type="evidence" value="ECO:0007669"/>
    <property type="project" value="UniProtKB-EC"/>
</dbReference>
<dbReference type="Gene3D" id="2.60.40.10">
    <property type="entry name" value="Immunoglobulins"/>
    <property type="match status" value="1"/>
</dbReference>
<dbReference type="KEGG" id="lamb:KBB96_04420"/>
<feature type="domain" description="Alpha galactosidase C-terminal" evidence="8">
    <location>
        <begin position="440"/>
        <end position="511"/>
    </location>
</feature>
<dbReference type="InterPro" id="IPR017853">
    <property type="entry name" value="GH"/>
</dbReference>
<keyword evidence="2 7" id="KW-0732">Signal</keyword>
<dbReference type="SUPFAM" id="SSF51011">
    <property type="entry name" value="Glycosyl hydrolase domain"/>
    <property type="match status" value="1"/>
</dbReference>
<dbReference type="EMBL" id="CP073100">
    <property type="protein sequence ID" value="QUE52139.1"/>
    <property type="molecule type" value="Genomic_DNA"/>
</dbReference>
<evidence type="ECO:0000256" key="3">
    <source>
        <dbReference type="ARBA" id="ARBA00022801"/>
    </source>
</evidence>
<gene>
    <name evidence="9" type="ORF">KBB96_04420</name>
</gene>